<dbReference type="EMBL" id="CALOZG010000087">
    <property type="protein sequence ID" value="CAH4039009.1"/>
    <property type="molecule type" value="Genomic_DNA"/>
</dbReference>
<evidence type="ECO:0000313" key="1">
    <source>
        <dbReference type="EMBL" id="CAH4039009.1"/>
    </source>
</evidence>
<protein>
    <submittedName>
        <fullName evidence="1">Uncharacterized protein</fullName>
    </submittedName>
</protein>
<proteinExistence type="predicted"/>
<reference evidence="1" key="1">
    <citation type="submission" date="2022-05" db="EMBL/GenBank/DDBJ databases">
        <authorList>
            <person name="Okamura Y."/>
        </authorList>
    </citation>
    <scope>NUCLEOTIDE SEQUENCE</scope>
</reference>
<evidence type="ECO:0000313" key="2">
    <source>
        <dbReference type="Proteomes" id="UP001152562"/>
    </source>
</evidence>
<organism evidence="1 2">
    <name type="scientific">Pieris brassicae</name>
    <name type="common">White butterfly</name>
    <name type="synonym">Large white butterfly</name>
    <dbReference type="NCBI Taxonomy" id="7116"/>
    <lineage>
        <taxon>Eukaryota</taxon>
        <taxon>Metazoa</taxon>
        <taxon>Ecdysozoa</taxon>
        <taxon>Arthropoda</taxon>
        <taxon>Hexapoda</taxon>
        <taxon>Insecta</taxon>
        <taxon>Pterygota</taxon>
        <taxon>Neoptera</taxon>
        <taxon>Endopterygota</taxon>
        <taxon>Lepidoptera</taxon>
        <taxon>Glossata</taxon>
        <taxon>Ditrysia</taxon>
        <taxon>Papilionoidea</taxon>
        <taxon>Pieridae</taxon>
        <taxon>Pierinae</taxon>
        <taxon>Pieris</taxon>
    </lineage>
</organism>
<name>A0A9P0TWN2_PIEBR</name>
<gene>
    <name evidence="1" type="ORF">PIBRA_LOCUS14479</name>
</gene>
<sequence length="152" mass="17343">MNVIDSDYTWQANYNIAGYLRVGAILIEPTSICKKCTSPKSPQAHHCCSLEELYTLYGSSLDDLITVLDIILPDFVSYTWKCESRLTIGQRHLFHQSYKLQNSLDATPVKDESDLIQHPFKSNKREVLIPVKDIPIKIPSAILVNQFYPQQT</sequence>
<dbReference type="Proteomes" id="UP001152562">
    <property type="component" value="Unassembled WGS sequence"/>
</dbReference>
<accession>A0A9P0TWN2</accession>
<comment type="caution">
    <text evidence="1">The sequence shown here is derived from an EMBL/GenBank/DDBJ whole genome shotgun (WGS) entry which is preliminary data.</text>
</comment>
<dbReference type="AlphaFoldDB" id="A0A9P0TWN2"/>
<keyword evidence="2" id="KW-1185">Reference proteome</keyword>